<dbReference type="InterPro" id="IPR008676">
    <property type="entry name" value="MRG"/>
</dbReference>
<keyword evidence="5" id="KW-0539">Nucleus</keyword>
<evidence type="ECO:0000256" key="3">
    <source>
        <dbReference type="ARBA" id="ARBA00023015"/>
    </source>
</evidence>
<comment type="subcellular location">
    <subcellularLocation>
        <location evidence="1">Nucleus</location>
    </subcellularLocation>
</comment>
<gene>
    <name evidence="10" type="ORF">X975_25288</name>
</gene>
<evidence type="ECO:0000259" key="9">
    <source>
        <dbReference type="Pfam" id="PF22732"/>
    </source>
</evidence>
<dbReference type="Gene3D" id="1.10.274.30">
    <property type="entry name" value="MRG domain"/>
    <property type="match status" value="2"/>
</dbReference>
<feature type="region of interest" description="Disordered" evidence="7">
    <location>
        <begin position="298"/>
        <end position="393"/>
    </location>
</feature>
<evidence type="ECO:0000256" key="2">
    <source>
        <dbReference type="ARBA" id="ARBA00022853"/>
    </source>
</evidence>
<dbReference type="Pfam" id="PF05712">
    <property type="entry name" value="MRG"/>
    <property type="match status" value="1"/>
</dbReference>
<evidence type="ECO:0000313" key="11">
    <source>
        <dbReference type="Proteomes" id="UP000054359"/>
    </source>
</evidence>
<dbReference type="OMA" id="YKGTPDK"/>
<feature type="region of interest" description="Disordered" evidence="7">
    <location>
        <begin position="422"/>
        <end position="456"/>
    </location>
</feature>
<feature type="domain" description="MSL3 chromodomain-like" evidence="9">
    <location>
        <begin position="11"/>
        <end position="88"/>
    </location>
</feature>
<proteinExistence type="predicted"/>
<dbReference type="FunFam" id="2.30.30.140:FF:000042">
    <property type="entry name" value="male-specific lethal 3 homolog"/>
    <property type="match status" value="1"/>
</dbReference>
<dbReference type="Proteomes" id="UP000054359">
    <property type="component" value="Unassembled WGS sequence"/>
</dbReference>
<dbReference type="GO" id="GO:0005634">
    <property type="term" value="C:nucleus"/>
    <property type="evidence" value="ECO:0007669"/>
    <property type="project" value="UniProtKB-SubCell"/>
</dbReference>
<evidence type="ECO:0000256" key="4">
    <source>
        <dbReference type="ARBA" id="ARBA00023163"/>
    </source>
</evidence>
<dbReference type="PANTHER" id="PTHR10880:SF15">
    <property type="entry name" value="MSL COMPLEX SUBUNIT 3"/>
    <property type="match status" value="1"/>
</dbReference>
<feature type="non-terminal residue" evidence="10">
    <location>
        <position position="596"/>
    </location>
</feature>
<dbReference type="PROSITE" id="PS51640">
    <property type="entry name" value="MRG"/>
    <property type="match status" value="1"/>
</dbReference>
<reference evidence="10 11" key="1">
    <citation type="submission" date="2013-11" db="EMBL/GenBank/DDBJ databases">
        <title>Genome sequencing of Stegodyphus mimosarum.</title>
        <authorList>
            <person name="Bechsgaard J."/>
        </authorList>
    </citation>
    <scope>NUCLEOTIDE SEQUENCE [LARGE SCALE GENOMIC DNA]</scope>
</reference>
<protein>
    <recommendedName>
        <fullName evidence="6">Protein male-specific lethal-3</fullName>
    </recommendedName>
</protein>
<dbReference type="InterPro" id="IPR026541">
    <property type="entry name" value="MRG_dom"/>
</dbReference>
<dbReference type="InterPro" id="IPR038217">
    <property type="entry name" value="MRG_C_sf"/>
</dbReference>
<keyword evidence="3" id="KW-0805">Transcription regulation</keyword>
<evidence type="ECO:0000256" key="1">
    <source>
        <dbReference type="ARBA" id="ARBA00004123"/>
    </source>
</evidence>
<name>A0A087UUF1_STEMI</name>
<keyword evidence="4" id="KW-0804">Transcription</keyword>
<dbReference type="SUPFAM" id="SSF54160">
    <property type="entry name" value="Chromo domain-like"/>
    <property type="match status" value="1"/>
</dbReference>
<evidence type="ECO:0000256" key="5">
    <source>
        <dbReference type="ARBA" id="ARBA00023242"/>
    </source>
</evidence>
<accession>A0A087UUF1</accession>
<keyword evidence="11" id="KW-1185">Reference proteome</keyword>
<feature type="compositionally biased region" description="Basic residues" evidence="7">
    <location>
        <begin position="313"/>
        <end position="323"/>
    </location>
</feature>
<evidence type="ECO:0000256" key="7">
    <source>
        <dbReference type="SAM" id="MobiDB-lite"/>
    </source>
</evidence>
<dbReference type="STRING" id="407821.A0A087UUF1"/>
<dbReference type="InterPro" id="IPR053820">
    <property type="entry name" value="MSL3_chromo-like"/>
</dbReference>
<dbReference type="EMBL" id="KK121668">
    <property type="protein sequence ID" value="KFM80990.1"/>
    <property type="molecule type" value="Genomic_DNA"/>
</dbReference>
<dbReference type="GO" id="GO:0072487">
    <property type="term" value="C:MSL complex"/>
    <property type="evidence" value="ECO:0007669"/>
    <property type="project" value="TreeGrafter"/>
</dbReference>
<evidence type="ECO:0000259" key="8">
    <source>
        <dbReference type="Pfam" id="PF05712"/>
    </source>
</evidence>
<dbReference type="AlphaFoldDB" id="A0A087UUF1"/>
<organism evidence="10 11">
    <name type="scientific">Stegodyphus mimosarum</name>
    <name type="common">African social velvet spider</name>
    <dbReference type="NCBI Taxonomy" id="407821"/>
    <lineage>
        <taxon>Eukaryota</taxon>
        <taxon>Metazoa</taxon>
        <taxon>Ecdysozoa</taxon>
        <taxon>Arthropoda</taxon>
        <taxon>Chelicerata</taxon>
        <taxon>Arachnida</taxon>
        <taxon>Araneae</taxon>
        <taxon>Araneomorphae</taxon>
        <taxon>Entelegynae</taxon>
        <taxon>Eresoidea</taxon>
        <taxon>Eresidae</taxon>
        <taxon>Stegodyphus</taxon>
    </lineage>
</organism>
<feature type="compositionally biased region" description="Basic and acidic residues" evidence="7">
    <location>
        <begin position="109"/>
        <end position="128"/>
    </location>
</feature>
<keyword evidence="2" id="KW-0156">Chromatin regulator</keyword>
<dbReference type="Pfam" id="PF22732">
    <property type="entry name" value="MSL3_chromo-like"/>
    <property type="match status" value="1"/>
</dbReference>
<dbReference type="Gene3D" id="2.30.30.140">
    <property type="match status" value="1"/>
</dbReference>
<evidence type="ECO:0000256" key="6">
    <source>
        <dbReference type="ARBA" id="ARBA00069454"/>
    </source>
</evidence>
<dbReference type="GO" id="GO:0006355">
    <property type="term" value="P:regulation of DNA-templated transcription"/>
    <property type="evidence" value="ECO:0007669"/>
    <property type="project" value="InterPro"/>
</dbReference>
<dbReference type="PANTHER" id="PTHR10880">
    <property type="entry name" value="MORTALITY FACTOR 4-LIKE PROTEIN"/>
    <property type="match status" value="1"/>
</dbReference>
<feature type="region of interest" description="Disordered" evidence="7">
    <location>
        <begin position="106"/>
        <end position="145"/>
    </location>
</feature>
<dbReference type="InterPro" id="IPR016197">
    <property type="entry name" value="Chromo-like_dom_sf"/>
</dbReference>
<dbReference type="GO" id="GO:0035267">
    <property type="term" value="C:NuA4 histone acetyltransferase complex"/>
    <property type="evidence" value="ECO:0007669"/>
    <property type="project" value="TreeGrafter"/>
</dbReference>
<feature type="domain" description="MRG" evidence="8">
    <location>
        <begin position="134"/>
        <end position="581"/>
    </location>
</feature>
<dbReference type="OrthoDB" id="10044771at2759"/>
<feature type="compositionally biased region" description="Polar residues" evidence="7">
    <location>
        <begin position="444"/>
        <end position="456"/>
    </location>
</feature>
<evidence type="ECO:0000313" key="10">
    <source>
        <dbReference type="EMBL" id="KFM80990.1"/>
    </source>
</evidence>
<feature type="compositionally biased region" description="Polar residues" evidence="7">
    <location>
        <begin position="422"/>
        <end position="434"/>
    </location>
</feature>
<sequence length="596" mass="67138">MFSTRGVKFKFSEGERVLCYEPDPTKAKVLYESKVLDLVVSHDGRGRKVPEYLIHFFGWNSSWDRCVKEEFILPFTEENRELQAKLAKDAALSMKGKRKSKLPPLIKETLAKKARPEGEPTEVKEPESPAHSSSESESSEEEMEREVTINIPDILKEQLEEDFNCITQKDKFVKLPCQPNVIDILEAYVKHLAANLLCASPPKNSKNGKQFMPEDVQSKLNLCKEAMDGIRVYFDFTLPHILLYRQEKKHFYTVGTTCAPISNIKKDAVKIEQKPSIKSENDDNNIVADNSLVTNKDLSSKTEIESSVQNRPQRARLSLRHQPVKGSQSPKAEVNGNLDLRPQIQLTTDKEKSLKKPTRGRPKNSCTRILRSSDKQKPVANEETNSNTEPPVQMKTDCSFAQSEPEPVLEPTNPLRITRKSIQNSPPQISNSTFIPPAVRPTASEKTVSNCSTSGHRYSQAPPSLSLASNCISSSNSSTHSTMSSPILEDQQYHLINNSGLLQEVLSWRMLPQQLYDQIPAAPSLIYGAQHLLRLFVKLPDFISKMSISQRKLEPLLNILDSFLLYMADQKDELFHPSAYIDSSVVFPRASTSTVK</sequence>
<dbReference type="GO" id="GO:0006325">
    <property type="term" value="P:chromatin organization"/>
    <property type="evidence" value="ECO:0007669"/>
    <property type="project" value="UniProtKB-KW"/>
</dbReference>